<evidence type="ECO:0000256" key="1">
    <source>
        <dbReference type="ARBA" id="ARBA00006739"/>
    </source>
</evidence>
<keyword evidence="4" id="KW-1133">Transmembrane helix</keyword>
<comment type="similarity">
    <text evidence="1">Belongs to the glycosyltransferase 2 family.</text>
</comment>
<dbReference type="EMBL" id="CP060789">
    <property type="protein sequence ID" value="QNP57546.1"/>
    <property type="molecule type" value="Genomic_DNA"/>
</dbReference>
<dbReference type="InterPro" id="IPR029044">
    <property type="entry name" value="Nucleotide-diphossugar_trans"/>
</dbReference>
<dbReference type="GO" id="GO:0016757">
    <property type="term" value="F:glycosyltransferase activity"/>
    <property type="evidence" value="ECO:0007669"/>
    <property type="project" value="UniProtKB-KW"/>
</dbReference>
<accession>A0A7H0HAI0</accession>
<keyword evidence="4" id="KW-0812">Transmembrane</keyword>
<proteinExistence type="inferred from homology"/>
<keyword evidence="2" id="KW-0328">Glycosyltransferase</keyword>
<dbReference type="Proteomes" id="UP000516117">
    <property type="component" value="Chromosome"/>
</dbReference>
<keyword evidence="7" id="KW-1185">Reference proteome</keyword>
<feature type="transmembrane region" description="Helical" evidence="4">
    <location>
        <begin position="236"/>
        <end position="259"/>
    </location>
</feature>
<evidence type="ECO:0000256" key="3">
    <source>
        <dbReference type="ARBA" id="ARBA00022679"/>
    </source>
</evidence>
<evidence type="ECO:0000256" key="4">
    <source>
        <dbReference type="SAM" id="Phobius"/>
    </source>
</evidence>
<dbReference type="SUPFAM" id="SSF53448">
    <property type="entry name" value="Nucleotide-diphospho-sugar transferases"/>
    <property type="match status" value="1"/>
</dbReference>
<evidence type="ECO:0000256" key="2">
    <source>
        <dbReference type="ARBA" id="ARBA00022676"/>
    </source>
</evidence>
<feature type="domain" description="Glycosyltransferase 2-like" evidence="5">
    <location>
        <begin position="1"/>
        <end position="124"/>
    </location>
</feature>
<evidence type="ECO:0000313" key="6">
    <source>
        <dbReference type="EMBL" id="QNP57546.1"/>
    </source>
</evidence>
<dbReference type="Pfam" id="PF00535">
    <property type="entry name" value="Glycos_transf_2"/>
    <property type="match status" value="1"/>
</dbReference>
<organism evidence="6 7">
    <name type="scientific">Tessaracoccus defluvii</name>
    <dbReference type="NCBI Taxonomy" id="1285901"/>
    <lineage>
        <taxon>Bacteria</taxon>
        <taxon>Bacillati</taxon>
        <taxon>Actinomycetota</taxon>
        <taxon>Actinomycetes</taxon>
        <taxon>Propionibacteriales</taxon>
        <taxon>Propionibacteriaceae</taxon>
        <taxon>Tessaracoccus</taxon>
    </lineage>
</organism>
<sequence>MPIRNEERHLRAAVERVIDQHYPGDLEVVLAVAPSEDRTADIAAELAAADPRIVVVDNPAGHTPVGLNLAIARAAHDIIVRVDGHGELSRDYIATAVRLLEETGAGNVGGLMDARGTGPLSEAIAAAYNSRFGLGGGGFHLADTPAGPADTVFLGVFRRSALADVGGFDETLQRAQDWELNYRLRTAGHLVYFSPALRVAYRPRDSFGALARQFYRTGQWRREVARRHPETLSLRYLAPPVAVSAMGAGIVGGIVGLVLRNRLLTGLFIVPLTYLLFQGVATATMTGLSPAARLRLPAVLATMHIAWGLGFLVGVRSEDRG</sequence>
<reference evidence="6 7" key="1">
    <citation type="submission" date="2020-08" db="EMBL/GenBank/DDBJ databases">
        <title>Genome sequence of Tessaracoccus defluvii JCM 17540T.</title>
        <authorList>
            <person name="Hyun D.-W."/>
            <person name="Bae J.-W."/>
        </authorList>
    </citation>
    <scope>NUCLEOTIDE SEQUENCE [LARGE SCALE GENOMIC DNA]</scope>
    <source>
        <strain evidence="6 7">JCM 17540</strain>
    </source>
</reference>
<dbReference type="PANTHER" id="PTHR43630">
    <property type="entry name" value="POLY-BETA-1,6-N-ACETYL-D-GLUCOSAMINE SYNTHASE"/>
    <property type="match status" value="1"/>
</dbReference>
<feature type="transmembrane region" description="Helical" evidence="4">
    <location>
        <begin position="294"/>
        <end position="315"/>
    </location>
</feature>
<dbReference type="AlphaFoldDB" id="A0A7H0HAI0"/>
<dbReference type="CDD" id="cd02525">
    <property type="entry name" value="Succinoglycan_BP_ExoA"/>
    <property type="match status" value="1"/>
</dbReference>
<keyword evidence="3 6" id="KW-0808">Transferase</keyword>
<gene>
    <name evidence="6" type="ORF">H9L22_08585</name>
</gene>
<keyword evidence="4" id="KW-0472">Membrane</keyword>
<protein>
    <submittedName>
        <fullName evidence="6">Glycosyltransferase family 2 protein</fullName>
    </submittedName>
</protein>
<feature type="transmembrane region" description="Helical" evidence="4">
    <location>
        <begin position="266"/>
        <end position="288"/>
    </location>
</feature>
<dbReference type="PANTHER" id="PTHR43630:SF1">
    <property type="entry name" value="POLY-BETA-1,6-N-ACETYL-D-GLUCOSAMINE SYNTHASE"/>
    <property type="match status" value="1"/>
</dbReference>
<evidence type="ECO:0000259" key="5">
    <source>
        <dbReference type="Pfam" id="PF00535"/>
    </source>
</evidence>
<evidence type="ECO:0000313" key="7">
    <source>
        <dbReference type="Proteomes" id="UP000516117"/>
    </source>
</evidence>
<dbReference type="InterPro" id="IPR001173">
    <property type="entry name" value="Glyco_trans_2-like"/>
</dbReference>
<dbReference type="KEGG" id="tdf:H9L22_08585"/>
<dbReference type="Gene3D" id="3.90.550.10">
    <property type="entry name" value="Spore Coat Polysaccharide Biosynthesis Protein SpsA, Chain A"/>
    <property type="match status" value="1"/>
</dbReference>
<name>A0A7H0HAI0_9ACTN</name>